<dbReference type="Gramene" id="Psat06G0146500-T1">
    <property type="protein sequence ID" value="KAI5394850.1"/>
    <property type="gene ID" value="KIW84_061465"/>
</dbReference>
<proteinExistence type="predicted"/>
<evidence type="ECO:0000313" key="1">
    <source>
        <dbReference type="EMBL" id="KAI5394850.1"/>
    </source>
</evidence>
<dbReference type="InterPro" id="IPR012337">
    <property type="entry name" value="RNaseH-like_sf"/>
</dbReference>
<evidence type="ECO:0000313" key="2">
    <source>
        <dbReference type="Proteomes" id="UP001058974"/>
    </source>
</evidence>
<comment type="caution">
    <text evidence="1">The sequence shown here is derived from an EMBL/GenBank/DDBJ whole genome shotgun (WGS) entry which is preliminary data.</text>
</comment>
<name>A0A9D5A6W0_PEA</name>
<dbReference type="PANTHER" id="PTHR48475:SF2">
    <property type="entry name" value="RIBONUCLEASE H"/>
    <property type="match status" value="1"/>
</dbReference>
<accession>A0A9D5A6W0</accession>
<dbReference type="EMBL" id="JAMSHJ010000006">
    <property type="protein sequence ID" value="KAI5394850.1"/>
    <property type="molecule type" value="Genomic_DNA"/>
</dbReference>
<dbReference type="InterPro" id="IPR036397">
    <property type="entry name" value="RNaseH_sf"/>
</dbReference>
<dbReference type="Gene3D" id="3.30.420.10">
    <property type="entry name" value="Ribonuclease H-like superfamily/Ribonuclease H"/>
    <property type="match status" value="1"/>
</dbReference>
<dbReference type="Proteomes" id="UP001058974">
    <property type="component" value="Chromosome 6"/>
</dbReference>
<dbReference type="AlphaFoldDB" id="A0A9D5A6W0"/>
<keyword evidence="2" id="KW-1185">Reference proteome</keyword>
<gene>
    <name evidence="1" type="ORF">KIW84_061465</name>
</gene>
<dbReference type="SUPFAM" id="SSF53098">
    <property type="entry name" value="Ribonuclease H-like"/>
    <property type="match status" value="1"/>
</dbReference>
<dbReference type="PANTHER" id="PTHR48475">
    <property type="entry name" value="RIBONUCLEASE H"/>
    <property type="match status" value="1"/>
</dbReference>
<protein>
    <submittedName>
        <fullName evidence="1">Uncharacterized protein</fullName>
    </submittedName>
</protein>
<dbReference type="GO" id="GO:0003676">
    <property type="term" value="F:nucleic acid binding"/>
    <property type="evidence" value="ECO:0007669"/>
    <property type="project" value="InterPro"/>
</dbReference>
<organism evidence="1 2">
    <name type="scientific">Pisum sativum</name>
    <name type="common">Garden pea</name>
    <name type="synonym">Lathyrus oleraceus</name>
    <dbReference type="NCBI Taxonomy" id="3888"/>
    <lineage>
        <taxon>Eukaryota</taxon>
        <taxon>Viridiplantae</taxon>
        <taxon>Streptophyta</taxon>
        <taxon>Embryophyta</taxon>
        <taxon>Tracheophyta</taxon>
        <taxon>Spermatophyta</taxon>
        <taxon>Magnoliopsida</taxon>
        <taxon>eudicotyledons</taxon>
        <taxon>Gunneridae</taxon>
        <taxon>Pentapetalae</taxon>
        <taxon>rosids</taxon>
        <taxon>fabids</taxon>
        <taxon>Fabales</taxon>
        <taxon>Fabaceae</taxon>
        <taxon>Papilionoideae</taxon>
        <taxon>50 kb inversion clade</taxon>
        <taxon>NPAAA clade</taxon>
        <taxon>Hologalegina</taxon>
        <taxon>IRL clade</taxon>
        <taxon>Fabeae</taxon>
        <taxon>Lathyrus</taxon>
    </lineage>
</organism>
<reference evidence="1 2" key="1">
    <citation type="journal article" date="2022" name="Nat. Genet.">
        <title>Improved pea reference genome and pan-genome highlight genomic features and evolutionary characteristics.</title>
        <authorList>
            <person name="Yang T."/>
            <person name="Liu R."/>
            <person name="Luo Y."/>
            <person name="Hu S."/>
            <person name="Wang D."/>
            <person name="Wang C."/>
            <person name="Pandey M.K."/>
            <person name="Ge S."/>
            <person name="Xu Q."/>
            <person name="Li N."/>
            <person name="Li G."/>
            <person name="Huang Y."/>
            <person name="Saxena R.K."/>
            <person name="Ji Y."/>
            <person name="Li M."/>
            <person name="Yan X."/>
            <person name="He Y."/>
            <person name="Liu Y."/>
            <person name="Wang X."/>
            <person name="Xiang C."/>
            <person name="Varshney R.K."/>
            <person name="Ding H."/>
            <person name="Gao S."/>
            <person name="Zong X."/>
        </authorList>
    </citation>
    <scope>NUCLEOTIDE SEQUENCE [LARGE SCALE GENOMIC DNA]</scope>
    <source>
        <strain evidence="1 2">cv. Zhongwan 6</strain>
    </source>
</reference>
<sequence>MSVVHHQANGQPESANKVILKELNKNLDDANGIRVKLLPKILWSYHTTMHSTTKETPFSMLYEVDVMLPMEIDTPSWRQSQFNEKENYKKLKCVVDLVDELREVANFREFAAKHGVARR</sequence>